<dbReference type="EMBL" id="GBXM01043903">
    <property type="protein sequence ID" value="JAH64674.1"/>
    <property type="molecule type" value="Transcribed_RNA"/>
</dbReference>
<name>A0A0E9UFM7_ANGAN</name>
<evidence type="ECO:0000313" key="1">
    <source>
        <dbReference type="EMBL" id="JAH64674.1"/>
    </source>
</evidence>
<reference evidence="1" key="1">
    <citation type="submission" date="2014-11" db="EMBL/GenBank/DDBJ databases">
        <authorList>
            <person name="Amaro Gonzalez C."/>
        </authorList>
    </citation>
    <scope>NUCLEOTIDE SEQUENCE</scope>
</reference>
<protein>
    <submittedName>
        <fullName evidence="1">Uncharacterized protein</fullName>
    </submittedName>
</protein>
<sequence length="25" mass="3021">MGLMLGLFEYFNRAEDICLKPPWEF</sequence>
<reference evidence="1" key="2">
    <citation type="journal article" date="2015" name="Fish Shellfish Immunol.">
        <title>Early steps in the European eel (Anguilla anguilla)-Vibrio vulnificus interaction in the gills: Role of the RtxA13 toxin.</title>
        <authorList>
            <person name="Callol A."/>
            <person name="Pajuelo D."/>
            <person name="Ebbesson L."/>
            <person name="Teles M."/>
            <person name="MacKenzie S."/>
            <person name="Amaro C."/>
        </authorList>
    </citation>
    <scope>NUCLEOTIDE SEQUENCE</scope>
</reference>
<dbReference type="AlphaFoldDB" id="A0A0E9UFM7"/>
<accession>A0A0E9UFM7</accession>
<proteinExistence type="predicted"/>
<organism evidence="1">
    <name type="scientific">Anguilla anguilla</name>
    <name type="common">European freshwater eel</name>
    <name type="synonym">Muraena anguilla</name>
    <dbReference type="NCBI Taxonomy" id="7936"/>
    <lineage>
        <taxon>Eukaryota</taxon>
        <taxon>Metazoa</taxon>
        <taxon>Chordata</taxon>
        <taxon>Craniata</taxon>
        <taxon>Vertebrata</taxon>
        <taxon>Euteleostomi</taxon>
        <taxon>Actinopterygii</taxon>
        <taxon>Neopterygii</taxon>
        <taxon>Teleostei</taxon>
        <taxon>Anguilliformes</taxon>
        <taxon>Anguillidae</taxon>
        <taxon>Anguilla</taxon>
    </lineage>
</organism>